<dbReference type="Proteomes" id="UP000002215">
    <property type="component" value="Chromosome"/>
</dbReference>
<dbReference type="KEGG" id="cpi:Cpin_0125"/>
<evidence type="ECO:0000313" key="3">
    <source>
        <dbReference type="Proteomes" id="UP000002215"/>
    </source>
</evidence>
<dbReference type="SUPFAM" id="SSF54427">
    <property type="entry name" value="NTF2-like"/>
    <property type="match status" value="1"/>
</dbReference>
<reference evidence="2 3" key="2">
    <citation type="journal article" date="2010" name="Stand. Genomic Sci.">
        <title>Complete genome sequence of Chitinophaga pinensis type strain (UQM 2034).</title>
        <authorList>
            <person name="Glavina Del Rio T."/>
            <person name="Abt B."/>
            <person name="Spring S."/>
            <person name="Lapidus A."/>
            <person name="Nolan M."/>
            <person name="Tice H."/>
            <person name="Copeland A."/>
            <person name="Cheng J.F."/>
            <person name="Chen F."/>
            <person name="Bruce D."/>
            <person name="Goodwin L."/>
            <person name="Pitluck S."/>
            <person name="Ivanova N."/>
            <person name="Mavromatis K."/>
            <person name="Mikhailova N."/>
            <person name="Pati A."/>
            <person name="Chen A."/>
            <person name="Palaniappan K."/>
            <person name="Land M."/>
            <person name="Hauser L."/>
            <person name="Chang Y.J."/>
            <person name="Jeffries C.D."/>
            <person name="Chain P."/>
            <person name="Saunders E."/>
            <person name="Detter J.C."/>
            <person name="Brettin T."/>
            <person name="Rohde M."/>
            <person name="Goker M."/>
            <person name="Bristow J."/>
            <person name="Eisen J.A."/>
            <person name="Markowitz V."/>
            <person name="Hugenholtz P."/>
            <person name="Kyrpides N.C."/>
            <person name="Klenk H.P."/>
            <person name="Lucas S."/>
        </authorList>
    </citation>
    <scope>NUCLEOTIDE SEQUENCE [LARGE SCALE GENOMIC DNA]</scope>
    <source>
        <strain evidence="3">ATCC 43595 / DSM 2588 / LMG 13176 / NBRC 15968 / NCIMB 11800 / UQM 2034</strain>
    </source>
</reference>
<organism evidence="2 3">
    <name type="scientific">Chitinophaga pinensis (strain ATCC 43595 / DSM 2588 / LMG 13176 / NBRC 15968 / NCIMB 11800 / UQM 2034)</name>
    <dbReference type="NCBI Taxonomy" id="485918"/>
    <lineage>
        <taxon>Bacteria</taxon>
        <taxon>Pseudomonadati</taxon>
        <taxon>Bacteroidota</taxon>
        <taxon>Chitinophagia</taxon>
        <taxon>Chitinophagales</taxon>
        <taxon>Chitinophagaceae</taxon>
        <taxon>Chitinophaga</taxon>
    </lineage>
</organism>
<dbReference type="InterPro" id="IPR032710">
    <property type="entry name" value="NTF2-like_dom_sf"/>
</dbReference>
<reference evidence="3" key="1">
    <citation type="submission" date="2009-08" db="EMBL/GenBank/DDBJ databases">
        <title>The complete genome of Chitinophaga pinensis DSM 2588.</title>
        <authorList>
            <consortium name="US DOE Joint Genome Institute (JGI-PGF)"/>
            <person name="Lucas S."/>
            <person name="Copeland A."/>
            <person name="Lapidus A."/>
            <person name="Glavina del Rio T."/>
            <person name="Dalin E."/>
            <person name="Tice H."/>
            <person name="Bruce D."/>
            <person name="Goodwin L."/>
            <person name="Pitluck S."/>
            <person name="Kyrpides N."/>
            <person name="Mavromatis K."/>
            <person name="Ivanova N."/>
            <person name="Mikhailova N."/>
            <person name="Sims D."/>
            <person name="Meinche L."/>
            <person name="Brettin T."/>
            <person name="Detter J.C."/>
            <person name="Han C."/>
            <person name="Larimer F."/>
            <person name="Land M."/>
            <person name="Hauser L."/>
            <person name="Markowitz V."/>
            <person name="Cheng J.-F."/>
            <person name="Hugenholtz P."/>
            <person name="Woyke T."/>
            <person name="Wu D."/>
            <person name="Spring S."/>
            <person name="Klenk H.-P."/>
            <person name="Eisen J.A."/>
        </authorList>
    </citation>
    <scope>NUCLEOTIDE SEQUENCE [LARGE SCALE GENOMIC DNA]</scope>
    <source>
        <strain evidence="3">ATCC 43595 / DSM 2588 / LMG 13176 / NBRC 15968 / NCIMB 11800 / UQM 2034</strain>
    </source>
</reference>
<keyword evidence="1" id="KW-0732">Signal</keyword>
<dbReference type="AlphaFoldDB" id="A0A979FYT5"/>
<evidence type="ECO:0000313" key="2">
    <source>
        <dbReference type="EMBL" id="ACU57628.1"/>
    </source>
</evidence>
<name>A0A979FYT5_CHIPD</name>
<sequence>MKIFLSIIVCVTFALTSFAQTTSKTMNTDKLTNTTVRKAIDALQSADSKAWFALFTADAILHDDGNKMNFRSFFEKALGHDRFTSIDKVENNGLDIYGHIHSDHWGDFKTYFKFQINSEGKINRLDIGQASY</sequence>
<evidence type="ECO:0008006" key="4">
    <source>
        <dbReference type="Google" id="ProtNLM"/>
    </source>
</evidence>
<proteinExistence type="predicted"/>
<gene>
    <name evidence="2" type="ordered locus">Cpin_0125</name>
</gene>
<protein>
    <recommendedName>
        <fullName evidence="4">Nuclear transport factor 2 family protein</fullName>
    </recommendedName>
</protein>
<dbReference type="EMBL" id="CP001699">
    <property type="protein sequence ID" value="ACU57628.1"/>
    <property type="molecule type" value="Genomic_DNA"/>
</dbReference>
<feature type="chain" id="PRO_5037309395" description="Nuclear transport factor 2 family protein" evidence="1">
    <location>
        <begin position="20"/>
        <end position="132"/>
    </location>
</feature>
<evidence type="ECO:0000256" key="1">
    <source>
        <dbReference type="SAM" id="SignalP"/>
    </source>
</evidence>
<accession>A0A979FYT5</accession>
<dbReference type="Gene3D" id="3.10.450.50">
    <property type="match status" value="1"/>
</dbReference>
<feature type="signal peptide" evidence="1">
    <location>
        <begin position="1"/>
        <end position="19"/>
    </location>
</feature>